<dbReference type="OrthoDB" id="330833at2759"/>
<feature type="region of interest" description="Disordered" evidence="1">
    <location>
        <begin position="93"/>
        <end position="116"/>
    </location>
</feature>
<evidence type="ECO:0000256" key="1">
    <source>
        <dbReference type="SAM" id="MobiDB-lite"/>
    </source>
</evidence>
<feature type="compositionally biased region" description="Basic and acidic residues" evidence="1">
    <location>
        <begin position="779"/>
        <end position="791"/>
    </location>
</feature>
<dbReference type="EMBL" id="AEYI02001344">
    <property type="protein sequence ID" value="KFG38545.1"/>
    <property type="molecule type" value="Genomic_DNA"/>
</dbReference>
<evidence type="ECO:0000256" key="2">
    <source>
        <dbReference type="SAM" id="Phobius"/>
    </source>
</evidence>
<accession>A0A086K2C7</accession>
<keyword evidence="2 3" id="KW-0812">Transmembrane</keyword>
<evidence type="ECO:0000313" key="3">
    <source>
        <dbReference type="EMBL" id="KFG38545.1"/>
    </source>
</evidence>
<feature type="region of interest" description="Disordered" evidence="1">
    <location>
        <begin position="688"/>
        <end position="838"/>
    </location>
</feature>
<organism evidence="3 4">
    <name type="scientific">Toxoplasma gondii p89</name>
    <dbReference type="NCBI Taxonomy" id="943119"/>
    <lineage>
        <taxon>Eukaryota</taxon>
        <taxon>Sar</taxon>
        <taxon>Alveolata</taxon>
        <taxon>Apicomplexa</taxon>
        <taxon>Conoidasida</taxon>
        <taxon>Coccidia</taxon>
        <taxon>Eucoccidiorida</taxon>
        <taxon>Eimeriorina</taxon>
        <taxon>Sarcocystidae</taxon>
        <taxon>Toxoplasma</taxon>
    </lineage>
</organism>
<protein>
    <submittedName>
        <fullName evidence="3">Putative transmembrane protein</fullName>
    </submittedName>
</protein>
<gene>
    <name evidence="3" type="ORF">TGP89_219810</name>
</gene>
<feature type="compositionally biased region" description="Basic and acidic residues" evidence="1">
    <location>
        <begin position="229"/>
        <end position="239"/>
    </location>
</feature>
<feature type="transmembrane region" description="Helical" evidence="2">
    <location>
        <begin position="65"/>
        <end position="88"/>
    </location>
</feature>
<dbReference type="AlphaFoldDB" id="A0A086K2C7"/>
<dbReference type="Proteomes" id="UP000028828">
    <property type="component" value="Unassembled WGS sequence"/>
</dbReference>
<feature type="compositionally biased region" description="Polar residues" evidence="1">
    <location>
        <begin position="747"/>
        <end position="760"/>
    </location>
</feature>
<feature type="compositionally biased region" description="Acidic residues" evidence="1">
    <location>
        <begin position="240"/>
        <end position="251"/>
    </location>
</feature>
<feature type="region of interest" description="Disordered" evidence="1">
    <location>
        <begin position="229"/>
        <end position="255"/>
    </location>
</feature>
<name>A0A086K2C7_TOXGO</name>
<sequence>MCFPPASCHSASRKEEKPSRDAEMQPRLIRTVLATPGPAPKSPPLRPRIRRPSFSFFPRFSNSFASARCLLFFSLLLFVALPPAFAAVRSNTGTSREAGEVDNAQPAADPEVSRATPALAQPKVSFRGWKHGLSNRITPIVQVEDVLVSSGGIRRHGVAVYGEDARLRLGEPYPGTAALVNLLSRGPFPAGKTPRSSMTRPMVTAPLFVTLPFLLSAFVPACRPGECRRNHAQRRRVEGEGAEAAEAEDKTEDQAREAEVARTREVELELVQLIVKKDLNDAVNKTTRETSSTWQAGAWWSDLPPSVDPSKTTPQQAATHVVQLLQGAAHALGPSNSFVYFFSTSTPRGLLDACASTFLDRNIGVFLHVPSLSAEDTVSLPHEAFVFPLATLGRSRPTPIPAVVLTYDVTARQTVTVDRPTPSLGDVSPELLGKLATQLQPRLLRVLKFFGQEPRAHGPLPVIFVRFRNVEIQQIVDPWHGHPSRYLQLQREGKAPASNNFARLTPVPPEEASGKGHAFDPEKHLQHAVPIMTYRTTVSAAAQAHVMNLISSADFAELAILTVKDLRSRGPLFQPATHEYVSALKRDWKVYVTLAKTPNLIEDKQLAETHELILRANEDFSAERMHCIKKYVLTMSQEDPLFDFTKTFCYNFPEVRYPSSAGGSEFVANAVTAGLALRELFNFTDWPSRSRQENEDEAQASGLSAASQHVRGVRLPSPHPPMRKEDSPASRAEEARRAALERPLSGSLLQASQLEDQTSGDAVENAESRLAKNQEVVEEGARSVDSEKEGQGLEAGSHGQSEHAEVGGREETHSEEGKGAAEAVREEENLNKHQHAGTVATFHGTIPEAFARKMQENFGPRWISLLQLLGSVSLTNDYLRVLSWLASEADSDAMTLPARRLLVRRDAEVSLSLSAALRHHVAVFYENQVEGNLSHPVVHKHERQYKVAEEGLRRFLRDLVSYSSKK</sequence>
<keyword evidence="2" id="KW-0472">Membrane</keyword>
<evidence type="ECO:0000313" key="4">
    <source>
        <dbReference type="Proteomes" id="UP000028828"/>
    </source>
</evidence>
<comment type="caution">
    <text evidence="3">The sequence shown here is derived from an EMBL/GenBank/DDBJ whole genome shotgun (WGS) entry which is preliminary data.</text>
</comment>
<feature type="region of interest" description="Disordered" evidence="1">
    <location>
        <begin position="1"/>
        <end position="26"/>
    </location>
</feature>
<feature type="compositionally biased region" description="Basic and acidic residues" evidence="1">
    <location>
        <begin position="12"/>
        <end position="24"/>
    </location>
</feature>
<dbReference type="VEuPathDB" id="ToxoDB:TGP89_219810"/>
<proteinExistence type="predicted"/>
<feature type="compositionally biased region" description="Basic and acidic residues" evidence="1">
    <location>
        <begin position="722"/>
        <end position="740"/>
    </location>
</feature>
<reference evidence="3 4" key="1">
    <citation type="submission" date="2014-03" db="EMBL/GenBank/DDBJ databases">
        <authorList>
            <person name="Sibley D."/>
            <person name="Venepally P."/>
            <person name="Karamycheva S."/>
            <person name="Hadjithomas M."/>
            <person name="Khan A."/>
            <person name="Brunk B."/>
            <person name="Roos D."/>
            <person name="Caler E."/>
            <person name="Lorenzi H."/>
        </authorList>
    </citation>
    <scope>NUCLEOTIDE SEQUENCE [LARGE SCALE GENOMIC DNA]</scope>
    <source>
        <strain evidence="4">p89</strain>
    </source>
</reference>
<keyword evidence="2" id="KW-1133">Transmembrane helix</keyword>
<feature type="compositionally biased region" description="Basic and acidic residues" evidence="1">
    <location>
        <begin position="800"/>
        <end position="831"/>
    </location>
</feature>